<organism evidence="2 3">
    <name type="scientific">Pristionchus pacificus</name>
    <name type="common">Parasitic nematode worm</name>
    <dbReference type="NCBI Taxonomy" id="54126"/>
    <lineage>
        <taxon>Eukaryota</taxon>
        <taxon>Metazoa</taxon>
        <taxon>Ecdysozoa</taxon>
        <taxon>Nematoda</taxon>
        <taxon>Chromadorea</taxon>
        <taxon>Rhabditida</taxon>
        <taxon>Rhabditina</taxon>
        <taxon>Diplogasteromorpha</taxon>
        <taxon>Diplogasteroidea</taxon>
        <taxon>Neodiplogasteridae</taxon>
        <taxon>Pristionchus</taxon>
    </lineage>
</organism>
<accession>A0A8R1Z4J4</accession>
<gene>
    <name evidence="2" type="primary">WBGene00284285</name>
</gene>
<evidence type="ECO:0000256" key="1">
    <source>
        <dbReference type="SAM" id="MobiDB-lite"/>
    </source>
</evidence>
<dbReference type="EnsemblMetazoa" id="PPA45916.1">
    <property type="protein sequence ID" value="PPA45916.1"/>
    <property type="gene ID" value="WBGene00284285"/>
</dbReference>
<reference evidence="3" key="1">
    <citation type="journal article" date="2008" name="Nat. Genet.">
        <title>The Pristionchus pacificus genome provides a unique perspective on nematode lifestyle and parasitism.</title>
        <authorList>
            <person name="Dieterich C."/>
            <person name="Clifton S.W."/>
            <person name="Schuster L.N."/>
            <person name="Chinwalla A."/>
            <person name="Delehaunty K."/>
            <person name="Dinkelacker I."/>
            <person name="Fulton L."/>
            <person name="Fulton R."/>
            <person name="Godfrey J."/>
            <person name="Minx P."/>
            <person name="Mitreva M."/>
            <person name="Roeseler W."/>
            <person name="Tian H."/>
            <person name="Witte H."/>
            <person name="Yang S.P."/>
            <person name="Wilson R.K."/>
            <person name="Sommer R.J."/>
        </authorList>
    </citation>
    <scope>NUCLEOTIDE SEQUENCE [LARGE SCALE GENOMIC DNA]</scope>
    <source>
        <strain evidence="3">PS312</strain>
    </source>
</reference>
<protein>
    <submittedName>
        <fullName evidence="2">Uncharacterized protein</fullName>
    </submittedName>
</protein>
<accession>A0A2A6BZL8</accession>
<evidence type="ECO:0000313" key="2">
    <source>
        <dbReference type="EnsemblMetazoa" id="PPA45916.1"/>
    </source>
</evidence>
<keyword evidence="3" id="KW-1185">Reference proteome</keyword>
<name>A0A2A6BZL8_PRIPA</name>
<sequence>MGGWGIRLPKATPTANTTSNGKTWRPVYNNSEKLCRRLSKIGEWSKRQGKHNDIIRMGVSQLASPSDIDFDYVRQFGWREGKWKRVASNVGLLSISKKRTAIASLEWPTKCELESRHTSFNHSVTPASGATPTFLDGRFRVETPESRNDWKF</sequence>
<feature type="region of interest" description="Disordered" evidence="1">
    <location>
        <begin position="1"/>
        <end position="22"/>
    </location>
</feature>
<evidence type="ECO:0000313" key="3">
    <source>
        <dbReference type="Proteomes" id="UP000005239"/>
    </source>
</evidence>
<proteinExistence type="predicted"/>
<feature type="compositionally biased region" description="Polar residues" evidence="1">
    <location>
        <begin position="13"/>
        <end position="22"/>
    </location>
</feature>
<dbReference type="AlphaFoldDB" id="A0A2A6BZL8"/>
<reference evidence="2" key="2">
    <citation type="submission" date="2022-06" db="UniProtKB">
        <authorList>
            <consortium name="EnsemblMetazoa"/>
        </authorList>
    </citation>
    <scope>IDENTIFICATION</scope>
    <source>
        <strain evidence="2">PS312</strain>
    </source>
</reference>
<dbReference type="Proteomes" id="UP000005239">
    <property type="component" value="Unassembled WGS sequence"/>
</dbReference>